<feature type="compositionally biased region" description="Low complexity" evidence="1">
    <location>
        <begin position="465"/>
        <end position="477"/>
    </location>
</feature>
<proteinExistence type="predicted"/>
<feature type="compositionally biased region" description="Pro residues" evidence="1">
    <location>
        <begin position="493"/>
        <end position="508"/>
    </location>
</feature>
<dbReference type="SMART" id="SM00530">
    <property type="entry name" value="HTH_XRE"/>
    <property type="match status" value="1"/>
</dbReference>
<comment type="caution">
    <text evidence="3">The sequence shown here is derived from an EMBL/GenBank/DDBJ whole genome shotgun (WGS) entry which is preliminary data.</text>
</comment>
<dbReference type="Gene3D" id="1.10.260.40">
    <property type="entry name" value="lambda repressor-like DNA-binding domains"/>
    <property type="match status" value="1"/>
</dbReference>
<dbReference type="SUPFAM" id="SSF47413">
    <property type="entry name" value="lambda repressor-like DNA-binding domains"/>
    <property type="match status" value="1"/>
</dbReference>
<dbReference type="RefSeq" id="WP_152789797.1">
    <property type="nucleotide sequence ID" value="NZ_BAABEQ010000007.1"/>
</dbReference>
<dbReference type="InterPro" id="IPR001387">
    <property type="entry name" value="Cro/C1-type_HTH"/>
</dbReference>
<name>A0A5N8WF85_9ACTN</name>
<accession>A0A5N8WF85</accession>
<sequence length="508" mass="55106">MGRRENPIGQCGRTLRSLAAWLRAGREAAGLTYEQLAARTEFSADTLARAASGRSVPRNLDVVLAYARACDLSVKEAEKYWKLARRDEARAVGVLSGHRGGVHISVVKDFADLHSAIVDLYQNGGSPPLRSLDARIGGLGRLPHSTAGRVLKGRSTPSRLFVLAFAEVFGVRKSDLPEWGKAWDRADRDRRSARSRLRDHGQSGLLDRLTTHDRVTPRDLQLLMSDLESSARREPGLKLLVHIPDTSDTEAHKAARMTRELLVDQAQRRGVLSCPQCQRPSFGYDDSTGWRAALCSDCSHAPVAPSAARLPDRPEASPQDTPTLSLRVPEAAERPTLPRRVPGGSWPFPSGLSPSRAQDADNLETISDQAPPAATTADGRCRLCHEYHEADDIPPPAPGTGTTTPGTGTTTPGAWPRITNAGPVTALGAHTTERRPPPSHQALSEFFAPRRSHQADAKPDPRPTTPTLTTRIRINIPGSRPIPPIVIRRAAPEEPPPSRHAPHAPPSE</sequence>
<dbReference type="CDD" id="cd00093">
    <property type="entry name" value="HTH_XRE"/>
    <property type="match status" value="1"/>
</dbReference>
<dbReference type="GO" id="GO:0003677">
    <property type="term" value="F:DNA binding"/>
    <property type="evidence" value="ECO:0007669"/>
    <property type="project" value="InterPro"/>
</dbReference>
<dbReference type="EMBL" id="VJZE01000369">
    <property type="protein sequence ID" value="MPY44845.1"/>
    <property type="molecule type" value="Genomic_DNA"/>
</dbReference>
<keyword evidence="4" id="KW-1185">Reference proteome</keyword>
<evidence type="ECO:0000313" key="3">
    <source>
        <dbReference type="EMBL" id="MPY44845.1"/>
    </source>
</evidence>
<reference evidence="3 4" key="1">
    <citation type="submission" date="2019-07" db="EMBL/GenBank/DDBJ databases">
        <title>New species of Amycolatopsis and Streptomyces.</title>
        <authorList>
            <person name="Duangmal K."/>
            <person name="Teo W.F.A."/>
            <person name="Lipun K."/>
        </authorList>
    </citation>
    <scope>NUCLEOTIDE SEQUENCE [LARGE SCALE GENOMIC DNA]</scope>
    <source>
        <strain evidence="3 4">TISTR 2346</strain>
    </source>
</reference>
<organism evidence="3 4">
    <name type="scientific">Streptomyces phyllanthi</name>
    <dbReference type="NCBI Taxonomy" id="1803180"/>
    <lineage>
        <taxon>Bacteria</taxon>
        <taxon>Bacillati</taxon>
        <taxon>Actinomycetota</taxon>
        <taxon>Actinomycetes</taxon>
        <taxon>Kitasatosporales</taxon>
        <taxon>Streptomycetaceae</taxon>
        <taxon>Streptomyces</taxon>
    </lineage>
</organism>
<dbReference type="Pfam" id="PF13560">
    <property type="entry name" value="HTH_31"/>
    <property type="match status" value="1"/>
</dbReference>
<dbReference type="PROSITE" id="PS50943">
    <property type="entry name" value="HTH_CROC1"/>
    <property type="match status" value="1"/>
</dbReference>
<feature type="region of interest" description="Disordered" evidence="1">
    <location>
        <begin position="302"/>
        <end position="357"/>
    </location>
</feature>
<evidence type="ECO:0000256" key="1">
    <source>
        <dbReference type="SAM" id="MobiDB-lite"/>
    </source>
</evidence>
<dbReference type="AlphaFoldDB" id="A0A5N8WF85"/>
<dbReference type="Proteomes" id="UP000326979">
    <property type="component" value="Unassembled WGS sequence"/>
</dbReference>
<feature type="domain" description="HTH cro/C1-type" evidence="2">
    <location>
        <begin position="22"/>
        <end position="77"/>
    </location>
</feature>
<evidence type="ECO:0000259" key="2">
    <source>
        <dbReference type="PROSITE" id="PS50943"/>
    </source>
</evidence>
<dbReference type="OrthoDB" id="4162271at2"/>
<feature type="region of interest" description="Disordered" evidence="1">
    <location>
        <begin position="449"/>
        <end position="508"/>
    </location>
</feature>
<evidence type="ECO:0000313" key="4">
    <source>
        <dbReference type="Proteomes" id="UP000326979"/>
    </source>
</evidence>
<dbReference type="InterPro" id="IPR010982">
    <property type="entry name" value="Lambda_DNA-bd_dom_sf"/>
</dbReference>
<gene>
    <name evidence="3" type="ORF">FNH04_34560</name>
</gene>
<protein>
    <submittedName>
        <fullName evidence="3">Helix-turn-helix domain-containing protein</fullName>
    </submittedName>
</protein>